<feature type="domain" description="Sigma-54 factor interaction" evidence="7">
    <location>
        <begin position="138"/>
        <end position="367"/>
    </location>
</feature>
<dbReference type="PANTHER" id="PTHR32071">
    <property type="entry name" value="TRANSCRIPTIONAL REGULATORY PROTEIN"/>
    <property type="match status" value="1"/>
</dbReference>
<keyword evidence="6" id="KW-0597">Phosphoprotein</keyword>
<dbReference type="Pfam" id="PF00072">
    <property type="entry name" value="Response_reg"/>
    <property type="match status" value="1"/>
</dbReference>
<evidence type="ECO:0000256" key="1">
    <source>
        <dbReference type="ARBA" id="ARBA00022741"/>
    </source>
</evidence>
<evidence type="ECO:0000313" key="9">
    <source>
        <dbReference type="EMBL" id="MCP1674764.1"/>
    </source>
</evidence>
<dbReference type="GO" id="GO:0006355">
    <property type="term" value="P:regulation of DNA-templated transcription"/>
    <property type="evidence" value="ECO:0007669"/>
    <property type="project" value="InterPro"/>
</dbReference>
<dbReference type="GO" id="GO:0000160">
    <property type="term" value="P:phosphorelay signal transduction system"/>
    <property type="evidence" value="ECO:0007669"/>
    <property type="project" value="InterPro"/>
</dbReference>
<dbReference type="InterPro" id="IPR058031">
    <property type="entry name" value="AAA_lid_NorR"/>
</dbReference>
<dbReference type="PROSITE" id="PS50110">
    <property type="entry name" value="RESPONSE_REGULATORY"/>
    <property type="match status" value="1"/>
</dbReference>
<evidence type="ECO:0000259" key="8">
    <source>
        <dbReference type="PROSITE" id="PS50110"/>
    </source>
</evidence>
<comment type="caution">
    <text evidence="9">The sequence shown here is derived from an EMBL/GenBank/DDBJ whole genome shotgun (WGS) entry which is preliminary data.</text>
</comment>
<dbReference type="PROSITE" id="PS00688">
    <property type="entry name" value="SIGMA54_INTERACT_3"/>
    <property type="match status" value="1"/>
</dbReference>
<dbReference type="PROSITE" id="PS50045">
    <property type="entry name" value="SIGMA54_INTERACT_4"/>
    <property type="match status" value="1"/>
</dbReference>
<dbReference type="Gene3D" id="1.10.8.60">
    <property type="match status" value="1"/>
</dbReference>
<dbReference type="SUPFAM" id="SSF52172">
    <property type="entry name" value="CheY-like"/>
    <property type="match status" value="1"/>
</dbReference>
<organism evidence="9 10">
    <name type="scientific">Natronocella acetinitrilica</name>
    <dbReference type="NCBI Taxonomy" id="414046"/>
    <lineage>
        <taxon>Bacteria</taxon>
        <taxon>Pseudomonadati</taxon>
        <taxon>Pseudomonadota</taxon>
        <taxon>Gammaproteobacteria</taxon>
        <taxon>Chromatiales</taxon>
        <taxon>Ectothiorhodospiraceae</taxon>
        <taxon>Natronocella</taxon>
    </lineage>
</organism>
<dbReference type="RefSeq" id="WP_253477135.1">
    <property type="nucleotide sequence ID" value="NZ_JALJXV010000004.1"/>
</dbReference>
<dbReference type="SUPFAM" id="SSF52540">
    <property type="entry name" value="P-loop containing nucleoside triphosphate hydrolases"/>
    <property type="match status" value="1"/>
</dbReference>
<dbReference type="GO" id="GO:0005524">
    <property type="term" value="F:ATP binding"/>
    <property type="evidence" value="ECO:0007669"/>
    <property type="project" value="UniProtKB-KW"/>
</dbReference>
<dbReference type="InterPro" id="IPR011006">
    <property type="entry name" value="CheY-like_superfamily"/>
</dbReference>
<feature type="modified residue" description="4-aspartylphosphate" evidence="6">
    <location>
        <position position="52"/>
    </location>
</feature>
<dbReference type="PROSITE" id="PS00675">
    <property type="entry name" value="SIGMA54_INTERACT_1"/>
    <property type="match status" value="1"/>
</dbReference>
<dbReference type="Pfam" id="PF25601">
    <property type="entry name" value="AAA_lid_14"/>
    <property type="match status" value="1"/>
</dbReference>
<dbReference type="InterPro" id="IPR009057">
    <property type="entry name" value="Homeodomain-like_sf"/>
</dbReference>
<dbReference type="InterPro" id="IPR001789">
    <property type="entry name" value="Sig_transdc_resp-reg_receiver"/>
</dbReference>
<evidence type="ECO:0000256" key="3">
    <source>
        <dbReference type="ARBA" id="ARBA00023015"/>
    </source>
</evidence>
<keyword evidence="3" id="KW-0805">Transcription regulation</keyword>
<evidence type="ECO:0000259" key="7">
    <source>
        <dbReference type="PROSITE" id="PS50045"/>
    </source>
</evidence>
<dbReference type="GO" id="GO:0003677">
    <property type="term" value="F:DNA binding"/>
    <property type="evidence" value="ECO:0007669"/>
    <property type="project" value="UniProtKB-KW"/>
</dbReference>
<evidence type="ECO:0000256" key="2">
    <source>
        <dbReference type="ARBA" id="ARBA00022840"/>
    </source>
</evidence>
<dbReference type="InterPro" id="IPR003593">
    <property type="entry name" value="AAA+_ATPase"/>
</dbReference>
<dbReference type="SMART" id="SM00448">
    <property type="entry name" value="REC"/>
    <property type="match status" value="1"/>
</dbReference>
<dbReference type="PANTHER" id="PTHR32071:SF117">
    <property type="entry name" value="PTS-DEPENDENT DIHYDROXYACETONE KINASE OPERON REGULATORY PROTEIN-RELATED"/>
    <property type="match status" value="1"/>
</dbReference>
<dbReference type="CDD" id="cd00009">
    <property type="entry name" value="AAA"/>
    <property type="match status" value="1"/>
</dbReference>
<dbReference type="PROSITE" id="PS00676">
    <property type="entry name" value="SIGMA54_INTERACT_2"/>
    <property type="match status" value="1"/>
</dbReference>
<sequence length="451" mass="50024">MASVLIIEDEDIIRNALTRLLERHDYSVASAPSVEEAGDAHDLTSFDVIIADLRLPGASGMEVMRLAPGVATIIMTSYASVRSAVEAMKCGALDYIAKPFDNDELLLAVRRAVKEGRLERQNAALKADLSRDYPVAGIIGDCVPMKRVFERIAKVAPTDTSVLILGESGTGKELVARALHERSRRADGPMIAVNCAAIPDSLIEAELFGHEKGAFTGAVGMRQGLVEAAHGGTLFLDEIGELPLPAQARLLRVLQEGEIRRVGASVSRRVDVRLIAATHRDLGQLVADGAFRDDLYFRINVMEICLPALRERGDDIVDLARYLLERTYKRLKSPPLRFSQETVRCLTRYPWPGNVRELENAIERAVILADSAVITPELMALPDRQDQPREPGRRTAPDLSLEDYFRQFVLEHQDSATETELARRLGISRKALWEKRQRLGIPRPRQRSVDA</sequence>
<dbReference type="SMART" id="SM00382">
    <property type="entry name" value="AAA"/>
    <property type="match status" value="1"/>
</dbReference>
<proteinExistence type="predicted"/>
<dbReference type="InterPro" id="IPR025943">
    <property type="entry name" value="Sigma_54_int_dom_ATP-bd_2"/>
</dbReference>
<dbReference type="InterPro" id="IPR027417">
    <property type="entry name" value="P-loop_NTPase"/>
</dbReference>
<dbReference type="InterPro" id="IPR025662">
    <property type="entry name" value="Sigma_54_int_dom_ATP-bd_1"/>
</dbReference>
<accession>A0AAE3KBG1</accession>
<dbReference type="InterPro" id="IPR025944">
    <property type="entry name" value="Sigma_54_int_dom_CS"/>
</dbReference>
<evidence type="ECO:0000256" key="5">
    <source>
        <dbReference type="ARBA" id="ARBA00023163"/>
    </source>
</evidence>
<gene>
    <name evidence="9" type="ORF">J2T57_001902</name>
</gene>
<name>A0AAE3KBG1_9GAMM</name>
<keyword evidence="2" id="KW-0067">ATP-binding</keyword>
<reference evidence="9" key="1">
    <citation type="submission" date="2022-03" db="EMBL/GenBank/DDBJ databases">
        <title>Genomic Encyclopedia of Type Strains, Phase III (KMG-III): the genomes of soil and plant-associated and newly described type strains.</title>
        <authorList>
            <person name="Whitman W."/>
        </authorList>
    </citation>
    <scope>NUCLEOTIDE SEQUENCE</scope>
    <source>
        <strain evidence="9">ANL 6-2</strain>
    </source>
</reference>
<keyword evidence="4 9" id="KW-0238">DNA-binding</keyword>
<dbReference type="AlphaFoldDB" id="A0AAE3KBG1"/>
<keyword evidence="5" id="KW-0804">Transcription</keyword>
<dbReference type="Proteomes" id="UP001205843">
    <property type="component" value="Unassembled WGS sequence"/>
</dbReference>
<keyword evidence="1" id="KW-0547">Nucleotide-binding</keyword>
<dbReference type="SUPFAM" id="SSF46689">
    <property type="entry name" value="Homeodomain-like"/>
    <property type="match status" value="1"/>
</dbReference>
<dbReference type="Gene3D" id="3.40.50.2300">
    <property type="match status" value="1"/>
</dbReference>
<evidence type="ECO:0000256" key="4">
    <source>
        <dbReference type="ARBA" id="ARBA00023125"/>
    </source>
</evidence>
<dbReference type="Gene3D" id="3.40.50.300">
    <property type="entry name" value="P-loop containing nucleotide triphosphate hydrolases"/>
    <property type="match status" value="1"/>
</dbReference>
<keyword evidence="10" id="KW-1185">Reference proteome</keyword>
<dbReference type="Pfam" id="PF00158">
    <property type="entry name" value="Sigma54_activat"/>
    <property type="match status" value="1"/>
</dbReference>
<dbReference type="FunFam" id="3.40.50.300:FF:000006">
    <property type="entry name" value="DNA-binding transcriptional regulator NtrC"/>
    <property type="match status" value="1"/>
</dbReference>
<protein>
    <submittedName>
        <fullName evidence="9">DNA-binding NtrC family response regulator</fullName>
    </submittedName>
</protein>
<feature type="domain" description="Response regulatory" evidence="8">
    <location>
        <begin position="3"/>
        <end position="113"/>
    </location>
</feature>
<evidence type="ECO:0000313" key="10">
    <source>
        <dbReference type="Proteomes" id="UP001205843"/>
    </source>
</evidence>
<dbReference type="InterPro" id="IPR002078">
    <property type="entry name" value="Sigma_54_int"/>
</dbReference>
<evidence type="ECO:0000256" key="6">
    <source>
        <dbReference type="PROSITE-ProRule" id="PRU00169"/>
    </source>
</evidence>
<dbReference type="EMBL" id="JALJXV010000004">
    <property type="protein sequence ID" value="MCP1674764.1"/>
    <property type="molecule type" value="Genomic_DNA"/>
</dbReference>